<evidence type="ECO:0000259" key="1">
    <source>
        <dbReference type="Pfam" id="PF01266"/>
    </source>
</evidence>
<dbReference type="RefSeq" id="WP_246092162.1">
    <property type="nucleotide sequence ID" value="NZ_BAAAKX010000001.1"/>
</dbReference>
<organism evidence="2 3">
    <name type="scientific">Oryzihumus leptocrescens</name>
    <dbReference type="NCBI Taxonomy" id="297536"/>
    <lineage>
        <taxon>Bacteria</taxon>
        <taxon>Bacillati</taxon>
        <taxon>Actinomycetota</taxon>
        <taxon>Actinomycetes</taxon>
        <taxon>Micrococcales</taxon>
        <taxon>Intrasporangiaceae</taxon>
        <taxon>Oryzihumus</taxon>
    </lineage>
</organism>
<keyword evidence="3" id="KW-1185">Reference proteome</keyword>
<evidence type="ECO:0000313" key="2">
    <source>
        <dbReference type="EMBL" id="TQL61117.1"/>
    </source>
</evidence>
<dbReference type="PANTHER" id="PTHR13847">
    <property type="entry name" value="SARCOSINE DEHYDROGENASE-RELATED"/>
    <property type="match status" value="1"/>
</dbReference>
<feature type="domain" description="FAD dependent oxidoreductase" evidence="1">
    <location>
        <begin position="35"/>
        <end position="396"/>
    </location>
</feature>
<dbReference type="Gene3D" id="3.50.50.60">
    <property type="entry name" value="FAD/NAD(P)-binding domain"/>
    <property type="match status" value="1"/>
</dbReference>
<sequence length="460" mass="49376">MPAPDQPSLSLEPLWWDGLDARRTRPALTGDEVVDVCIVGAGYTGLWTAWYLLEADPSLSVLVVEAEHVGFGASGRNGGWCSALYPVGAATLAAEHGEQAARDQHAALRESVDEVGRVATAEGIDCHYRKGGTLVVARGRAQAARARAEVEESARWGTGTTWLGRDEARERLAARGLSSATYNPSCARIHPYRLVTGLAAAVERRGGRIAEGTHVGTIGERRVQVVGGPVVRARHVIRATEAWTARLPGLRRVVAPVYSLVVATEPLPASTWEHIGLAQRETFSEHRHVIVYGQRTEDDRLVFGGRGAPYHFGSGISPEFDRDAGVFETLRRSLRDMLPALGDAAFTHAWGGPLGIARDWHPSVGHDPATGNGWAGGYVGDGVATANLAGRTLADLVTGANSSLTRLPWVGHRSRRWEPEPARWLGVNAGLRLATLADTEERLTHRPAVLGRALSALTGH</sequence>
<dbReference type="Pfam" id="PF01266">
    <property type="entry name" value="DAO"/>
    <property type="match status" value="1"/>
</dbReference>
<comment type="caution">
    <text evidence="2">The sequence shown here is derived from an EMBL/GenBank/DDBJ whole genome shotgun (WGS) entry which is preliminary data.</text>
</comment>
<dbReference type="EMBL" id="VFOQ01000001">
    <property type="protein sequence ID" value="TQL61117.1"/>
    <property type="molecule type" value="Genomic_DNA"/>
</dbReference>
<evidence type="ECO:0000313" key="3">
    <source>
        <dbReference type="Proteomes" id="UP000319514"/>
    </source>
</evidence>
<dbReference type="InterPro" id="IPR006076">
    <property type="entry name" value="FAD-dep_OxRdtase"/>
</dbReference>
<protein>
    <submittedName>
        <fullName evidence="2">Glycine/D-amino acid oxidase-like deaminating enzyme</fullName>
    </submittedName>
</protein>
<dbReference type="PANTHER" id="PTHR13847:SF285">
    <property type="entry name" value="FAD DEPENDENT OXIDOREDUCTASE DOMAIN-CONTAINING PROTEIN"/>
    <property type="match status" value="1"/>
</dbReference>
<reference evidence="2 3" key="1">
    <citation type="submission" date="2019-06" db="EMBL/GenBank/DDBJ databases">
        <title>Sequencing the genomes of 1000 actinobacteria strains.</title>
        <authorList>
            <person name="Klenk H.-P."/>
        </authorList>
    </citation>
    <scope>NUCLEOTIDE SEQUENCE [LARGE SCALE GENOMIC DNA]</scope>
    <source>
        <strain evidence="2 3">DSM 18082</strain>
    </source>
</reference>
<dbReference type="GO" id="GO:0005737">
    <property type="term" value="C:cytoplasm"/>
    <property type="evidence" value="ECO:0007669"/>
    <property type="project" value="TreeGrafter"/>
</dbReference>
<dbReference type="InterPro" id="IPR036188">
    <property type="entry name" value="FAD/NAD-bd_sf"/>
</dbReference>
<name>A0A542ZL94_9MICO</name>
<proteinExistence type="predicted"/>
<dbReference type="Proteomes" id="UP000319514">
    <property type="component" value="Unassembled WGS sequence"/>
</dbReference>
<dbReference type="Gene3D" id="3.30.9.10">
    <property type="entry name" value="D-Amino Acid Oxidase, subunit A, domain 2"/>
    <property type="match status" value="1"/>
</dbReference>
<accession>A0A542ZL94</accession>
<dbReference type="SUPFAM" id="SSF51905">
    <property type="entry name" value="FAD/NAD(P)-binding domain"/>
    <property type="match status" value="1"/>
</dbReference>
<dbReference type="AlphaFoldDB" id="A0A542ZL94"/>
<gene>
    <name evidence="2" type="ORF">FB474_2522</name>
</gene>